<keyword evidence="1" id="KW-0862">Zinc</keyword>
<feature type="region of interest" description="Disordered" evidence="2">
    <location>
        <begin position="1"/>
        <end position="191"/>
    </location>
</feature>
<comment type="caution">
    <text evidence="4">The sequence shown here is derived from an EMBL/GenBank/DDBJ whole genome shotgun (WGS) entry which is preliminary data.</text>
</comment>
<feature type="compositionally biased region" description="Basic and acidic residues" evidence="2">
    <location>
        <begin position="13"/>
        <end position="47"/>
    </location>
</feature>
<name>A0ABR0CPI5_9LAMI</name>
<evidence type="ECO:0000313" key="4">
    <source>
        <dbReference type="EMBL" id="KAK4478709.1"/>
    </source>
</evidence>
<organism evidence="4 5">
    <name type="scientific">Penstemon davidsonii</name>
    <dbReference type="NCBI Taxonomy" id="160366"/>
    <lineage>
        <taxon>Eukaryota</taxon>
        <taxon>Viridiplantae</taxon>
        <taxon>Streptophyta</taxon>
        <taxon>Embryophyta</taxon>
        <taxon>Tracheophyta</taxon>
        <taxon>Spermatophyta</taxon>
        <taxon>Magnoliopsida</taxon>
        <taxon>eudicotyledons</taxon>
        <taxon>Gunneridae</taxon>
        <taxon>Pentapetalae</taxon>
        <taxon>asterids</taxon>
        <taxon>lamiids</taxon>
        <taxon>Lamiales</taxon>
        <taxon>Plantaginaceae</taxon>
        <taxon>Cheloneae</taxon>
        <taxon>Penstemon</taxon>
    </lineage>
</organism>
<proteinExistence type="predicted"/>
<evidence type="ECO:0000259" key="3">
    <source>
        <dbReference type="PROSITE" id="PS50157"/>
    </source>
</evidence>
<evidence type="ECO:0000256" key="2">
    <source>
        <dbReference type="SAM" id="MobiDB-lite"/>
    </source>
</evidence>
<feature type="region of interest" description="Disordered" evidence="2">
    <location>
        <begin position="290"/>
        <end position="311"/>
    </location>
</feature>
<dbReference type="PROSITE" id="PS50157">
    <property type="entry name" value="ZINC_FINGER_C2H2_2"/>
    <property type="match status" value="1"/>
</dbReference>
<feature type="compositionally biased region" description="Acidic residues" evidence="2">
    <location>
        <begin position="51"/>
        <end position="91"/>
    </location>
</feature>
<feature type="region of interest" description="Disordered" evidence="2">
    <location>
        <begin position="368"/>
        <end position="388"/>
    </location>
</feature>
<sequence>MSCKFSGKPKSKAKQEKPVEASKKATAAKDKESDSGKQKVKIVEPNKDVNPNEEDESSEGDFMLEDDDEDDSEDDFDDEDDSDDESDESDEETPKKVEPSKKRPAESASKTPVSDEKAKITPQKGDGKKGSGHVDTPYPKKQAGKTPANKPNQQTPKSEGSHSCKSCNKKFGSDKALESHSKAKHDGGKTTTSGIYYLKEEDNLKAQVEALTKKLKALETKDSQKPQQVARVESQDSCFICGGVDHLAQVCPRLGEMREVYEEQCNALGAYRKPFSPYSETYNPGWRNHPNFSWKSEGQAPRTYPAPQNNAHQNRNPLEDTLQAFIEAQSKTNQKVEAVITQIVEENKEIKNQIGKLTSALTIQERGKFASQPQSNPKGQHKVESSESHNIKDINAITTRSGKELTKERRKPKASSAQALKVAHDRHNIRKNFDPGKLRSRWTGPFVVKQVFPNGSVEVENPKDGRLFRVNGQRLKQIVERVDEREEIALAAPIYH</sequence>
<protein>
    <recommendedName>
        <fullName evidence="3">C2H2-type domain-containing protein</fullName>
    </recommendedName>
</protein>
<evidence type="ECO:0000313" key="5">
    <source>
        <dbReference type="Proteomes" id="UP001291926"/>
    </source>
</evidence>
<reference evidence="4 5" key="1">
    <citation type="journal article" date="2023" name="bioRxiv">
        <title>Genome report: Whole genome sequence and annotation of Penstemon davidsonii.</title>
        <authorList>
            <person name="Ostevik K.L."/>
            <person name="Alabady M."/>
            <person name="Zhang M."/>
            <person name="Rausher M.D."/>
        </authorList>
    </citation>
    <scope>NUCLEOTIDE SEQUENCE [LARGE SCALE GENOMIC DNA]</scope>
    <source>
        <strain evidence="4">DNT005</strain>
        <tissue evidence="4">Whole leaf</tissue>
    </source>
</reference>
<feature type="region of interest" description="Disordered" evidence="2">
    <location>
        <begin position="402"/>
        <end position="423"/>
    </location>
</feature>
<dbReference type="PROSITE" id="PS00028">
    <property type="entry name" value="ZINC_FINGER_C2H2_1"/>
    <property type="match status" value="1"/>
</dbReference>
<feature type="compositionally biased region" description="Basic and acidic residues" evidence="2">
    <location>
        <begin position="113"/>
        <end position="129"/>
    </location>
</feature>
<dbReference type="InterPro" id="IPR013087">
    <property type="entry name" value="Znf_C2H2_type"/>
</dbReference>
<feature type="compositionally biased region" description="Basic and acidic residues" evidence="2">
    <location>
        <begin position="92"/>
        <end position="105"/>
    </location>
</feature>
<keyword evidence="1" id="KW-0863">Zinc-finger</keyword>
<dbReference type="EMBL" id="JAYDYQ010002687">
    <property type="protein sequence ID" value="KAK4478709.1"/>
    <property type="molecule type" value="Genomic_DNA"/>
</dbReference>
<accession>A0ABR0CPI5</accession>
<feature type="compositionally biased region" description="Polar residues" evidence="2">
    <location>
        <begin position="149"/>
        <end position="166"/>
    </location>
</feature>
<dbReference type="Proteomes" id="UP001291926">
    <property type="component" value="Unassembled WGS sequence"/>
</dbReference>
<feature type="domain" description="C2H2-type" evidence="3">
    <location>
        <begin position="162"/>
        <end position="190"/>
    </location>
</feature>
<keyword evidence="5" id="KW-1185">Reference proteome</keyword>
<feature type="compositionally biased region" description="Basic and acidic residues" evidence="2">
    <location>
        <begin position="171"/>
        <end position="188"/>
    </location>
</feature>
<gene>
    <name evidence="4" type="ORF">RD792_014207</name>
</gene>
<evidence type="ECO:0000256" key="1">
    <source>
        <dbReference type="PROSITE-ProRule" id="PRU00042"/>
    </source>
</evidence>
<keyword evidence="1" id="KW-0479">Metal-binding</keyword>